<dbReference type="AlphaFoldDB" id="A0A3P1YHN9"/>
<organism evidence="2 3">
    <name type="scientific">Tannerella forsythia</name>
    <name type="common">Bacteroides forsythus</name>
    <dbReference type="NCBI Taxonomy" id="28112"/>
    <lineage>
        <taxon>Bacteria</taxon>
        <taxon>Pseudomonadati</taxon>
        <taxon>Bacteroidota</taxon>
        <taxon>Bacteroidia</taxon>
        <taxon>Bacteroidales</taxon>
        <taxon>Tannerellaceae</taxon>
        <taxon>Tannerella</taxon>
    </lineage>
</organism>
<sequence length="155" mass="18670">MEEIVLQYDVIRVFEDRYEFKRIKRKPILKSWRDCFFSSWAFLWIPVFALLLYWLSPMNIGGLLGVLFVACLFGFGICYERHRDVIVSRDRVTKSYLDPERRVLTIEYTDNKRSRVKLCDLPSDPTDKGRVVRELEEHKIWMPEMKSNRCEIRNL</sequence>
<evidence type="ECO:0000313" key="3">
    <source>
        <dbReference type="Proteomes" id="UP000279860"/>
    </source>
</evidence>
<reference evidence="2 3" key="1">
    <citation type="submission" date="2018-11" db="EMBL/GenBank/DDBJ databases">
        <title>Genomes From Bacteria Associated with the Canine Oral Cavity: a Test Case for Automated Genome-Based Taxonomic Assignment.</title>
        <authorList>
            <person name="Coil D.A."/>
            <person name="Jospin G."/>
            <person name="Darling A.E."/>
            <person name="Wallis C."/>
            <person name="Davis I.J."/>
            <person name="Harris S."/>
            <person name="Eisen J.A."/>
            <person name="Holcombe L.J."/>
            <person name="O'Flynn C."/>
        </authorList>
    </citation>
    <scope>NUCLEOTIDE SEQUENCE [LARGE SCALE GENOMIC DNA]</scope>
    <source>
        <strain evidence="2 3">OH1426_COT-023</strain>
    </source>
</reference>
<comment type="caution">
    <text evidence="2">The sequence shown here is derived from an EMBL/GenBank/DDBJ whole genome shotgun (WGS) entry which is preliminary data.</text>
</comment>
<keyword evidence="1" id="KW-0812">Transmembrane</keyword>
<protein>
    <submittedName>
        <fullName evidence="2">Uncharacterized protein</fullName>
    </submittedName>
</protein>
<dbReference type="Proteomes" id="UP000279860">
    <property type="component" value="Unassembled WGS sequence"/>
</dbReference>
<keyword evidence="1" id="KW-0472">Membrane</keyword>
<dbReference type="RefSeq" id="WP_124790925.1">
    <property type="nucleotide sequence ID" value="NZ_RQYN01000082.1"/>
</dbReference>
<evidence type="ECO:0000256" key="1">
    <source>
        <dbReference type="SAM" id="Phobius"/>
    </source>
</evidence>
<feature type="transmembrane region" description="Helical" evidence="1">
    <location>
        <begin position="60"/>
        <end position="79"/>
    </location>
</feature>
<gene>
    <name evidence="2" type="ORF">EII41_12960</name>
</gene>
<dbReference type="EMBL" id="RQYN01000082">
    <property type="protein sequence ID" value="RRD70175.1"/>
    <property type="molecule type" value="Genomic_DNA"/>
</dbReference>
<evidence type="ECO:0000313" key="2">
    <source>
        <dbReference type="EMBL" id="RRD70175.1"/>
    </source>
</evidence>
<name>A0A3P1YHN9_TANFO</name>
<feature type="transmembrane region" description="Helical" evidence="1">
    <location>
        <begin position="35"/>
        <end position="54"/>
    </location>
</feature>
<accession>A0A3P1YHN9</accession>
<proteinExistence type="predicted"/>
<keyword evidence="1" id="KW-1133">Transmembrane helix</keyword>